<keyword evidence="2 5" id="KW-0812">Transmembrane</keyword>
<dbReference type="InterPro" id="IPR007829">
    <property type="entry name" value="TM2"/>
</dbReference>
<sequence length="91" mass="9971">MSGDRLSQPPYPAPQPYAGISEKSWLATLLLSIFLGEFGIDRFYLGKIGTGILKLITVGGLGVWWLIDLILIIAGAMKDKHGLPVEYVRGR</sequence>
<evidence type="ECO:0000256" key="3">
    <source>
        <dbReference type="ARBA" id="ARBA00022989"/>
    </source>
</evidence>
<dbReference type="PANTHER" id="PTHR21016:SF25">
    <property type="entry name" value="TM2 DOMAIN-CONTAINING PROTEIN DDB_G0277895-RELATED"/>
    <property type="match status" value="1"/>
</dbReference>
<dbReference type="EMBL" id="CP038266">
    <property type="protein sequence ID" value="QBR90102.1"/>
    <property type="molecule type" value="Genomic_DNA"/>
</dbReference>
<feature type="transmembrane region" description="Helical" evidence="5">
    <location>
        <begin position="24"/>
        <end position="40"/>
    </location>
</feature>
<reference evidence="7 8" key="1">
    <citation type="submission" date="2019-03" db="EMBL/GenBank/DDBJ databases">
        <authorList>
            <person name="Dong K."/>
        </authorList>
    </citation>
    <scope>NUCLEOTIDE SEQUENCE [LARGE SCALE GENOMIC DNA]</scope>
    <source>
        <strain evidence="8">dk512</strain>
    </source>
</reference>
<name>A0ABX5SXY6_9MICO</name>
<evidence type="ECO:0000256" key="4">
    <source>
        <dbReference type="ARBA" id="ARBA00023136"/>
    </source>
</evidence>
<gene>
    <name evidence="7" type="ORF">E4K62_16290</name>
</gene>
<keyword evidence="3 5" id="KW-1133">Transmembrane helix</keyword>
<evidence type="ECO:0000313" key="8">
    <source>
        <dbReference type="Proteomes" id="UP000295748"/>
    </source>
</evidence>
<comment type="subcellular location">
    <subcellularLocation>
        <location evidence="1">Membrane</location>
        <topology evidence="1">Multi-pass membrane protein</topology>
    </subcellularLocation>
</comment>
<proteinExistence type="predicted"/>
<dbReference type="InterPro" id="IPR050932">
    <property type="entry name" value="TM2D1-3-like"/>
</dbReference>
<accession>A0ABX5SXY6</accession>
<evidence type="ECO:0000256" key="2">
    <source>
        <dbReference type="ARBA" id="ARBA00022692"/>
    </source>
</evidence>
<evidence type="ECO:0000256" key="5">
    <source>
        <dbReference type="SAM" id="Phobius"/>
    </source>
</evidence>
<protein>
    <submittedName>
        <fullName evidence="7">TM2 domain-containing protein</fullName>
    </submittedName>
</protein>
<evidence type="ECO:0000256" key="1">
    <source>
        <dbReference type="ARBA" id="ARBA00004141"/>
    </source>
</evidence>
<dbReference type="Pfam" id="PF05154">
    <property type="entry name" value="TM2"/>
    <property type="match status" value="1"/>
</dbReference>
<feature type="transmembrane region" description="Helical" evidence="5">
    <location>
        <begin position="52"/>
        <end position="77"/>
    </location>
</feature>
<keyword evidence="8" id="KW-1185">Reference proteome</keyword>
<dbReference type="PANTHER" id="PTHR21016">
    <property type="entry name" value="BETA-AMYLOID BINDING PROTEIN-RELATED"/>
    <property type="match status" value="1"/>
</dbReference>
<evidence type="ECO:0000313" key="7">
    <source>
        <dbReference type="EMBL" id="QBR90102.1"/>
    </source>
</evidence>
<evidence type="ECO:0000259" key="6">
    <source>
        <dbReference type="Pfam" id="PF05154"/>
    </source>
</evidence>
<feature type="domain" description="TM2" evidence="6">
    <location>
        <begin position="22"/>
        <end position="70"/>
    </location>
</feature>
<keyword evidence="4 5" id="KW-0472">Membrane</keyword>
<dbReference type="Proteomes" id="UP000295748">
    <property type="component" value="Chromosome"/>
</dbReference>
<organism evidence="7 8">
    <name type="scientific">Microbacterium wangchenii</name>
    <dbReference type="NCBI Taxonomy" id="2541726"/>
    <lineage>
        <taxon>Bacteria</taxon>
        <taxon>Bacillati</taxon>
        <taxon>Actinomycetota</taxon>
        <taxon>Actinomycetes</taxon>
        <taxon>Micrococcales</taxon>
        <taxon>Microbacteriaceae</taxon>
        <taxon>Microbacterium</taxon>
    </lineage>
</organism>